<dbReference type="RefSeq" id="XP_060333264.1">
    <property type="nucleotide sequence ID" value="XM_060481163.1"/>
</dbReference>
<evidence type="ECO:0000313" key="2">
    <source>
        <dbReference type="Proteomes" id="UP001175211"/>
    </source>
</evidence>
<protein>
    <submittedName>
        <fullName evidence="1">Uncharacterized protein</fullName>
    </submittedName>
</protein>
<reference evidence="1" key="1">
    <citation type="submission" date="2023-06" db="EMBL/GenBank/DDBJ databases">
        <authorList>
            <consortium name="Lawrence Berkeley National Laboratory"/>
            <person name="Ahrendt S."/>
            <person name="Sahu N."/>
            <person name="Indic B."/>
            <person name="Wong-Bajracharya J."/>
            <person name="Merenyi Z."/>
            <person name="Ke H.-M."/>
            <person name="Monk M."/>
            <person name="Kocsube S."/>
            <person name="Drula E."/>
            <person name="Lipzen A."/>
            <person name="Balint B."/>
            <person name="Henrissat B."/>
            <person name="Andreopoulos B."/>
            <person name="Martin F.M."/>
            <person name="Harder C.B."/>
            <person name="Rigling D."/>
            <person name="Ford K.L."/>
            <person name="Foster G.D."/>
            <person name="Pangilinan J."/>
            <person name="Papanicolaou A."/>
            <person name="Barry K."/>
            <person name="LaButti K."/>
            <person name="Viragh M."/>
            <person name="Koriabine M."/>
            <person name="Yan M."/>
            <person name="Riley R."/>
            <person name="Champramary S."/>
            <person name="Plett K.L."/>
            <person name="Tsai I.J."/>
            <person name="Slot J."/>
            <person name="Sipos G."/>
            <person name="Plett J."/>
            <person name="Nagy L.G."/>
            <person name="Grigoriev I.V."/>
        </authorList>
    </citation>
    <scope>NUCLEOTIDE SEQUENCE</scope>
    <source>
        <strain evidence="1">CCBAS 213</strain>
    </source>
</reference>
<dbReference type="Proteomes" id="UP001175211">
    <property type="component" value="Unassembled WGS sequence"/>
</dbReference>
<proteinExistence type="predicted"/>
<dbReference type="GeneID" id="85364711"/>
<dbReference type="AlphaFoldDB" id="A0AA39TJK8"/>
<sequence>MNVISFISQGPKLTILPCIGINCGFPEILVLVVLIQVLNYPLATDPITMGNAYTLDHQRSYSRAAFATSWCSDVTSLPPTPFDSDFLLSPRSLGAKPSPFCWDLGCFREVFLTMKELLMCLSIQRVSCGGTMLTHHQPLAAGYVSSRLSLGWHEALLVDLM</sequence>
<gene>
    <name evidence="1" type="ORF">EV420DRAFT_195656</name>
</gene>
<comment type="caution">
    <text evidence="1">The sequence shown here is derived from an EMBL/GenBank/DDBJ whole genome shotgun (WGS) entry which is preliminary data.</text>
</comment>
<keyword evidence="2" id="KW-1185">Reference proteome</keyword>
<accession>A0AA39TJK8</accession>
<evidence type="ECO:0000313" key="1">
    <source>
        <dbReference type="EMBL" id="KAK0461367.1"/>
    </source>
</evidence>
<dbReference type="EMBL" id="JAUEPS010000011">
    <property type="protein sequence ID" value="KAK0461367.1"/>
    <property type="molecule type" value="Genomic_DNA"/>
</dbReference>
<name>A0AA39TJK8_ARMTA</name>
<organism evidence="1 2">
    <name type="scientific">Armillaria tabescens</name>
    <name type="common">Ringless honey mushroom</name>
    <name type="synonym">Agaricus tabescens</name>
    <dbReference type="NCBI Taxonomy" id="1929756"/>
    <lineage>
        <taxon>Eukaryota</taxon>
        <taxon>Fungi</taxon>
        <taxon>Dikarya</taxon>
        <taxon>Basidiomycota</taxon>
        <taxon>Agaricomycotina</taxon>
        <taxon>Agaricomycetes</taxon>
        <taxon>Agaricomycetidae</taxon>
        <taxon>Agaricales</taxon>
        <taxon>Marasmiineae</taxon>
        <taxon>Physalacriaceae</taxon>
        <taxon>Desarmillaria</taxon>
    </lineage>
</organism>